<accession>L1L0S8</accession>
<name>L1L0S8_9ACTN</name>
<gene>
    <name evidence="2" type="ORF">STRIP9103_05937</name>
</gene>
<comment type="caution">
    <text evidence="2">The sequence shown here is derived from an EMBL/GenBank/DDBJ whole genome shotgun (WGS) entry which is preliminary data.</text>
</comment>
<dbReference type="AlphaFoldDB" id="L1L0S8"/>
<evidence type="ECO:0000313" key="3">
    <source>
        <dbReference type="Proteomes" id="UP000010411"/>
    </source>
</evidence>
<evidence type="ECO:0000313" key="2">
    <source>
        <dbReference type="EMBL" id="EKX66686.1"/>
    </source>
</evidence>
<dbReference type="PATRIC" id="fig|698759.3.peg.2732"/>
<reference evidence="2 3" key="1">
    <citation type="submission" date="2012-11" db="EMBL/GenBank/DDBJ databases">
        <authorList>
            <person name="Huguet-Tapia J.C."/>
            <person name="Durkin A.S."/>
            <person name="Pettis G.S."/>
            <person name="Badger J.H."/>
        </authorList>
    </citation>
    <scope>NUCLEOTIDE SEQUENCE [LARGE SCALE GENOMIC DNA]</scope>
    <source>
        <strain evidence="2 3">91-03</strain>
    </source>
</reference>
<evidence type="ECO:0000256" key="1">
    <source>
        <dbReference type="SAM" id="MobiDB-lite"/>
    </source>
</evidence>
<dbReference type="Proteomes" id="UP000010411">
    <property type="component" value="Unassembled WGS sequence"/>
</dbReference>
<protein>
    <submittedName>
        <fullName evidence="2">Uncharacterized protein</fullName>
    </submittedName>
</protein>
<proteinExistence type="predicted"/>
<keyword evidence="3" id="KW-1185">Reference proteome</keyword>
<sequence>MRTAGTRLHEQTSAVSWTRGNWSGSAMRRTMAGLLASATGLVLLAGCGLPDHRQSSTGQGGGSASAQPSIAPKAPVPSGKPLGPDAQVPDPGAVDDSDPTSVSKVWAEMTYSYDTKYDTSPHDAVLRAVRWCSKRKAAAERSYQAAGGPGAEWNTWAQHRAWTTVTVSIELEDDSPQDTEKVAHRSLVVEGKAHGRDGWTGHGPRLTAYTKLVRSAVGEPWRVDDVIVVEAVAPPSPGDSSAPAADPSAQ</sequence>
<dbReference type="EMBL" id="AEJC01000199">
    <property type="protein sequence ID" value="EKX66686.1"/>
    <property type="molecule type" value="Genomic_DNA"/>
</dbReference>
<feature type="region of interest" description="Disordered" evidence="1">
    <location>
        <begin position="52"/>
        <end position="100"/>
    </location>
</feature>
<organism evidence="2 3">
    <name type="scientific">Streptomyces ipomoeae 91-03</name>
    <dbReference type="NCBI Taxonomy" id="698759"/>
    <lineage>
        <taxon>Bacteria</taxon>
        <taxon>Bacillati</taxon>
        <taxon>Actinomycetota</taxon>
        <taxon>Actinomycetes</taxon>
        <taxon>Kitasatosporales</taxon>
        <taxon>Streptomycetaceae</taxon>
        <taxon>Streptomyces</taxon>
    </lineage>
</organism>